<proteinExistence type="predicted"/>
<dbReference type="Gene3D" id="1.25.40.10">
    <property type="entry name" value="Tetratricopeptide repeat domain"/>
    <property type="match status" value="1"/>
</dbReference>
<dbReference type="AlphaFoldDB" id="A0A0B8T9E7"/>
<dbReference type="InterPro" id="IPR011990">
    <property type="entry name" value="TPR-like_helical_dom_sf"/>
</dbReference>
<organism evidence="4 5">
    <name type="scientific">Sphingobacterium deserti</name>
    <dbReference type="NCBI Taxonomy" id="1229276"/>
    <lineage>
        <taxon>Bacteria</taxon>
        <taxon>Pseudomonadati</taxon>
        <taxon>Bacteroidota</taxon>
        <taxon>Sphingobacteriia</taxon>
        <taxon>Sphingobacteriales</taxon>
        <taxon>Sphingobacteriaceae</taxon>
        <taxon>Sphingobacterium</taxon>
    </lineage>
</organism>
<gene>
    <name evidence="4" type="ORF">DI53_1035</name>
</gene>
<evidence type="ECO:0000259" key="3">
    <source>
        <dbReference type="PROSITE" id="PS51352"/>
    </source>
</evidence>
<feature type="domain" description="Thioredoxin" evidence="3">
    <location>
        <begin position="8"/>
        <end position="148"/>
    </location>
</feature>
<reference evidence="5" key="1">
    <citation type="submission" date="2014-04" db="EMBL/GenBank/DDBJ databases">
        <title>Whole-Genome optical mapping and complete genome sequence of Sphingobacterium deserti sp. nov., a new spaces isolated from desert in the west of China.</title>
        <authorList>
            <person name="Teng C."/>
            <person name="Zhou Z."/>
            <person name="Li X."/>
            <person name="Chen M."/>
            <person name="Lin M."/>
            <person name="Wang L."/>
            <person name="Su S."/>
            <person name="Zhang C."/>
            <person name="Zhang W."/>
        </authorList>
    </citation>
    <scope>NUCLEOTIDE SEQUENCE [LARGE SCALE GENOMIC DNA]</scope>
    <source>
        <strain evidence="5">ACCC05744</strain>
    </source>
</reference>
<protein>
    <submittedName>
        <fullName evidence="4">Thioredoxin domain-containing protein</fullName>
    </submittedName>
</protein>
<feature type="signal peptide" evidence="2">
    <location>
        <begin position="1"/>
        <end position="18"/>
    </location>
</feature>
<dbReference type="GO" id="GO:0006950">
    <property type="term" value="P:response to stress"/>
    <property type="evidence" value="ECO:0007669"/>
    <property type="project" value="UniProtKB-ARBA"/>
</dbReference>
<sequence>MKKLILTLLIILPILTFAQEKGIAFEHQTTWAKVKAKAKAENKHIFVDCFTTWCGPCKYMSSTIFPQEKVGDFFNKNFVNLKLQMDQTKDDNEEVKSWYDEASRFATDYAVRAYPTFLIFSPDGELVHRIIGGGEADDFIAKAQAGLDPETQYITLVKQFEKNPQDAEIAKKTAKAAKLAYDQDLEKKAAARYIDLVGGETLLTTEGIQFLVQGATSSKSAAYGIIKNNTAKVDELLQAKNRKANDILSSVLATELIVPQLKDNNNVDFAALKRDIEKNHPEVNMSGILANIKTQYYFNKKNWPAFKDAVNEFIALDDNKVSPMSLNQFAWSVFENCDDPACLQAALDWSKKSLEKNEDPAFLDTYANLLYKSGDKDKAIEWQEKAIAKANEKDKEAYVATLDKMKKGEQTW</sequence>
<dbReference type="InterPro" id="IPR012336">
    <property type="entry name" value="Thioredoxin-like_fold"/>
</dbReference>
<keyword evidence="1" id="KW-0676">Redox-active center</keyword>
<evidence type="ECO:0000256" key="1">
    <source>
        <dbReference type="ARBA" id="ARBA00023284"/>
    </source>
</evidence>
<name>A0A0B8T9E7_9SPHI</name>
<dbReference type="Gene3D" id="3.40.30.10">
    <property type="entry name" value="Glutaredoxin"/>
    <property type="match status" value="1"/>
</dbReference>
<feature type="chain" id="PRO_5002124297" evidence="2">
    <location>
        <begin position="19"/>
        <end position="412"/>
    </location>
</feature>
<evidence type="ECO:0000313" key="5">
    <source>
        <dbReference type="Proteomes" id="UP000031802"/>
    </source>
</evidence>
<dbReference type="PROSITE" id="PS00194">
    <property type="entry name" value="THIOREDOXIN_1"/>
    <property type="match status" value="1"/>
</dbReference>
<dbReference type="InterPro" id="IPR013766">
    <property type="entry name" value="Thioredoxin_domain"/>
</dbReference>
<dbReference type="EMBL" id="JJMU01000014">
    <property type="protein sequence ID" value="KGE15354.1"/>
    <property type="molecule type" value="Genomic_DNA"/>
</dbReference>
<dbReference type="InterPro" id="IPR036249">
    <property type="entry name" value="Thioredoxin-like_sf"/>
</dbReference>
<accession>A0A0B8T9E7</accession>
<dbReference type="OrthoDB" id="120730at2"/>
<dbReference type="RefSeq" id="WP_037496158.1">
    <property type="nucleotide sequence ID" value="NZ_JJMU01000014.1"/>
</dbReference>
<evidence type="ECO:0000256" key="2">
    <source>
        <dbReference type="SAM" id="SignalP"/>
    </source>
</evidence>
<dbReference type="InterPro" id="IPR017937">
    <property type="entry name" value="Thioredoxin_CS"/>
</dbReference>
<dbReference type="SUPFAM" id="SSF52833">
    <property type="entry name" value="Thioredoxin-like"/>
    <property type="match status" value="1"/>
</dbReference>
<dbReference type="STRING" id="1229276.DI53_1035"/>
<keyword evidence="2" id="KW-0732">Signal</keyword>
<dbReference type="Proteomes" id="UP000031802">
    <property type="component" value="Unassembled WGS sequence"/>
</dbReference>
<evidence type="ECO:0000313" key="4">
    <source>
        <dbReference type="EMBL" id="KGE15354.1"/>
    </source>
</evidence>
<dbReference type="SUPFAM" id="SSF81901">
    <property type="entry name" value="HCP-like"/>
    <property type="match status" value="1"/>
</dbReference>
<reference evidence="4 5" key="2">
    <citation type="journal article" date="2015" name="PLoS ONE">
        <title>Whole-Genome Optical Mapping and Finished Genome Sequence of Sphingobacterium deserti sp. nov., a New Species Isolated from the Western Desert of China.</title>
        <authorList>
            <person name="Teng C."/>
            <person name="Zhou Z."/>
            <person name="Molnar I."/>
            <person name="Li X."/>
            <person name="Tang R."/>
            <person name="Chen M."/>
            <person name="Wang L."/>
            <person name="Su S."/>
            <person name="Zhang W."/>
            <person name="Lin M."/>
        </authorList>
    </citation>
    <scope>NUCLEOTIDE SEQUENCE [LARGE SCALE GENOMIC DNA]</scope>
    <source>
        <strain evidence="5">ACCC05744</strain>
    </source>
</reference>
<keyword evidence="5" id="KW-1185">Reference proteome</keyword>
<dbReference type="eggNOG" id="COG4232">
    <property type="taxonomic scope" value="Bacteria"/>
</dbReference>
<dbReference type="PROSITE" id="PS51352">
    <property type="entry name" value="THIOREDOXIN_2"/>
    <property type="match status" value="1"/>
</dbReference>
<dbReference type="PATRIC" id="fig|1229276.3.peg.1068"/>
<comment type="caution">
    <text evidence="4">The sequence shown here is derived from an EMBL/GenBank/DDBJ whole genome shotgun (WGS) entry which is preliminary data.</text>
</comment>
<dbReference type="Pfam" id="PF13098">
    <property type="entry name" value="Thioredoxin_2"/>
    <property type="match status" value="1"/>
</dbReference>